<keyword evidence="1" id="KW-0805">Transcription regulation</keyword>
<organism evidence="5 6">
    <name type="scientific">Metabacillus fastidiosus</name>
    <dbReference type="NCBI Taxonomy" id="1458"/>
    <lineage>
        <taxon>Bacteria</taxon>
        <taxon>Bacillati</taxon>
        <taxon>Bacillota</taxon>
        <taxon>Bacilli</taxon>
        <taxon>Bacillales</taxon>
        <taxon>Bacillaceae</taxon>
        <taxon>Metabacillus</taxon>
    </lineage>
</organism>
<dbReference type="Pfam" id="PF01047">
    <property type="entry name" value="MarR"/>
    <property type="match status" value="1"/>
</dbReference>
<keyword evidence="3" id="KW-0804">Transcription</keyword>
<accession>A0ABU6NZD8</accession>
<dbReference type="InterPro" id="IPR023187">
    <property type="entry name" value="Tscrpt_reg_MarR-type_CS"/>
</dbReference>
<name>A0ABU6NZD8_9BACI</name>
<keyword evidence="6" id="KW-1185">Reference proteome</keyword>
<protein>
    <submittedName>
        <fullName evidence="5">MarR family transcriptional regulator</fullName>
    </submittedName>
</protein>
<dbReference type="EMBL" id="JARTFS010000009">
    <property type="protein sequence ID" value="MED4402048.1"/>
    <property type="molecule type" value="Genomic_DNA"/>
</dbReference>
<dbReference type="SUPFAM" id="SSF46785">
    <property type="entry name" value="Winged helix' DNA-binding domain"/>
    <property type="match status" value="1"/>
</dbReference>
<dbReference type="PROSITE" id="PS01117">
    <property type="entry name" value="HTH_MARR_1"/>
    <property type="match status" value="1"/>
</dbReference>
<feature type="domain" description="HTH marR-type" evidence="4">
    <location>
        <begin position="1"/>
        <end position="138"/>
    </location>
</feature>
<dbReference type="InterPro" id="IPR000835">
    <property type="entry name" value="HTH_MarR-typ"/>
</dbReference>
<evidence type="ECO:0000313" key="6">
    <source>
        <dbReference type="Proteomes" id="UP001342826"/>
    </source>
</evidence>
<dbReference type="InterPro" id="IPR036388">
    <property type="entry name" value="WH-like_DNA-bd_sf"/>
</dbReference>
<dbReference type="PROSITE" id="PS50995">
    <property type="entry name" value="HTH_MARR_2"/>
    <property type="match status" value="1"/>
</dbReference>
<keyword evidence="2" id="KW-0238">DNA-binding</keyword>
<evidence type="ECO:0000256" key="1">
    <source>
        <dbReference type="ARBA" id="ARBA00023015"/>
    </source>
</evidence>
<reference evidence="5 6" key="1">
    <citation type="submission" date="2023-03" db="EMBL/GenBank/DDBJ databases">
        <title>Bacillus Genome Sequencing.</title>
        <authorList>
            <person name="Dunlap C."/>
        </authorList>
    </citation>
    <scope>NUCLEOTIDE SEQUENCE [LARGE SCALE GENOMIC DNA]</scope>
    <source>
        <strain evidence="5 6">NRS-1717</strain>
    </source>
</reference>
<dbReference type="Proteomes" id="UP001342826">
    <property type="component" value="Unassembled WGS sequence"/>
</dbReference>
<evidence type="ECO:0000256" key="3">
    <source>
        <dbReference type="ARBA" id="ARBA00023163"/>
    </source>
</evidence>
<proteinExistence type="predicted"/>
<dbReference type="RefSeq" id="WP_328015308.1">
    <property type="nucleotide sequence ID" value="NZ_JARTFS010000009.1"/>
</dbReference>
<sequence length="143" mass="16536">MKEKISEHVGVLIHSVDLEITNYLKNQLSPFYLAPEQHLLIALLLEQEGQSQNEIAKKLGKDKSSVTRMIVSLEKKGYIRRLARKNDRRSVQVYLTEEGRALKDIVNQVSDDTKKLLEKGFTNEEISELKRLLTKIQNNLFDE</sequence>
<gene>
    <name evidence="5" type="ORF">P9271_12040</name>
</gene>
<evidence type="ECO:0000256" key="2">
    <source>
        <dbReference type="ARBA" id="ARBA00023125"/>
    </source>
</evidence>
<dbReference type="PANTHER" id="PTHR42756">
    <property type="entry name" value="TRANSCRIPTIONAL REGULATOR, MARR"/>
    <property type="match status" value="1"/>
</dbReference>
<dbReference type="SMART" id="SM00347">
    <property type="entry name" value="HTH_MARR"/>
    <property type="match status" value="1"/>
</dbReference>
<evidence type="ECO:0000259" key="4">
    <source>
        <dbReference type="PROSITE" id="PS50995"/>
    </source>
</evidence>
<dbReference type="Gene3D" id="1.10.10.10">
    <property type="entry name" value="Winged helix-like DNA-binding domain superfamily/Winged helix DNA-binding domain"/>
    <property type="match status" value="1"/>
</dbReference>
<comment type="caution">
    <text evidence="5">The sequence shown here is derived from an EMBL/GenBank/DDBJ whole genome shotgun (WGS) entry which is preliminary data.</text>
</comment>
<dbReference type="PANTHER" id="PTHR42756:SF1">
    <property type="entry name" value="TRANSCRIPTIONAL REPRESSOR OF EMRAB OPERON"/>
    <property type="match status" value="1"/>
</dbReference>
<dbReference type="PRINTS" id="PR00598">
    <property type="entry name" value="HTHMARR"/>
</dbReference>
<evidence type="ECO:0000313" key="5">
    <source>
        <dbReference type="EMBL" id="MED4402048.1"/>
    </source>
</evidence>
<dbReference type="InterPro" id="IPR036390">
    <property type="entry name" value="WH_DNA-bd_sf"/>
</dbReference>